<protein>
    <submittedName>
        <fullName evidence="6">SEC-C metal-binding domain-containing protein</fullName>
    </submittedName>
</protein>
<name>A0ABW0M0F2_9BACL</name>
<evidence type="ECO:0000313" key="6">
    <source>
        <dbReference type="EMBL" id="MFC5471570.1"/>
    </source>
</evidence>
<dbReference type="Pfam" id="PF02810">
    <property type="entry name" value="SEC-C"/>
    <property type="match status" value="1"/>
</dbReference>
<evidence type="ECO:0000256" key="4">
    <source>
        <dbReference type="ARBA" id="ARBA00023136"/>
    </source>
</evidence>
<feature type="repeat" description="TPR" evidence="5">
    <location>
        <begin position="303"/>
        <end position="336"/>
    </location>
</feature>
<dbReference type="InterPro" id="IPR011990">
    <property type="entry name" value="TPR-like_helical_dom_sf"/>
</dbReference>
<dbReference type="PROSITE" id="PS50005">
    <property type="entry name" value="TPR"/>
    <property type="match status" value="1"/>
</dbReference>
<proteinExistence type="predicted"/>
<dbReference type="RefSeq" id="WP_209745982.1">
    <property type="nucleotide sequence ID" value="NZ_JBHSMH010000101.1"/>
</dbReference>
<sequence>MQKLGRNDPCHCGSGLKYKKCCLSKDEASHVARVVQLQPKSIVDIIDREFAWPNELHRLIAKHFYKQTDGLYDPEEILEILQIWNDYANETVPIVKKIGVYPAALEYVLCQEYGYETTQSELADKYNISVTTLSQRSNQIFEFMSDYIVLPPNAKPNAAVAVNASSPSRIKMEQEMQNLHALLEEQNFSTMEEANAFLQQQLNKKPPKRKALSPAEQATELLYAAWDEPNAQRRIKLAQDALRLDPNSVDAYNILADSASATPKEKAFYYRQGMAAGEKTLGESFFKENKGHFWGYVPTRPYMRAKKGYAETCAEMGNIPEAIKHYRELLELNPNDNQGVRDLLLPAYIETMEWKNAAALIKQYDDDGSATFSYGRILVEFGLNGQSVKLSELIKKATGRNPYVPAYLQGKKQLPRELPEYIGFGDDQEAIFYALLNRHLWMVRPELLQLLPVGRK</sequence>
<evidence type="ECO:0000256" key="3">
    <source>
        <dbReference type="ARBA" id="ARBA00022989"/>
    </source>
</evidence>
<dbReference type="PANTHER" id="PTHR12745">
    <property type="entry name" value="SUPPRESSION OF TUMORIGENICITY 7"/>
    <property type="match status" value="1"/>
</dbReference>
<keyword evidence="7" id="KW-1185">Reference proteome</keyword>
<dbReference type="Gene3D" id="1.25.40.10">
    <property type="entry name" value="Tetratricopeptide repeat domain"/>
    <property type="match status" value="1"/>
</dbReference>
<keyword evidence="5" id="KW-0802">TPR repeat</keyword>
<keyword evidence="3" id="KW-1133">Transmembrane helix</keyword>
<dbReference type="PANTHER" id="PTHR12745:SF6">
    <property type="entry name" value="PROTEIN ST7 HOMOLOG"/>
    <property type="match status" value="1"/>
</dbReference>
<keyword evidence="2" id="KW-0812">Transmembrane</keyword>
<evidence type="ECO:0000256" key="5">
    <source>
        <dbReference type="PROSITE-ProRule" id="PRU00339"/>
    </source>
</evidence>
<dbReference type="InterPro" id="IPR019734">
    <property type="entry name" value="TPR_rpt"/>
</dbReference>
<evidence type="ECO:0000313" key="7">
    <source>
        <dbReference type="Proteomes" id="UP001596105"/>
    </source>
</evidence>
<evidence type="ECO:0000256" key="1">
    <source>
        <dbReference type="ARBA" id="ARBA00004141"/>
    </source>
</evidence>
<keyword evidence="4" id="KW-0472">Membrane</keyword>
<gene>
    <name evidence="6" type="ORF">ACFPPD_23110</name>
</gene>
<reference evidence="7" key="1">
    <citation type="journal article" date="2019" name="Int. J. Syst. Evol. Microbiol.">
        <title>The Global Catalogue of Microorganisms (GCM) 10K type strain sequencing project: providing services to taxonomists for standard genome sequencing and annotation.</title>
        <authorList>
            <consortium name="The Broad Institute Genomics Platform"/>
            <consortium name="The Broad Institute Genome Sequencing Center for Infectious Disease"/>
            <person name="Wu L."/>
            <person name="Ma J."/>
        </authorList>
    </citation>
    <scope>NUCLEOTIDE SEQUENCE [LARGE SCALE GENOMIC DNA]</scope>
    <source>
        <strain evidence="7">CCUG 57113</strain>
    </source>
</reference>
<evidence type="ECO:0000256" key="2">
    <source>
        <dbReference type="ARBA" id="ARBA00022692"/>
    </source>
</evidence>
<dbReference type="Proteomes" id="UP001596105">
    <property type="component" value="Unassembled WGS sequence"/>
</dbReference>
<comment type="subcellular location">
    <subcellularLocation>
        <location evidence="1">Membrane</location>
        <topology evidence="1">Multi-pass membrane protein</topology>
    </subcellularLocation>
</comment>
<dbReference type="Gene3D" id="3.10.450.50">
    <property type="match status" value="1"/>
</dbReference>
<dbReference type="SUPFAM" id="SSF103642">
    <property type="entry name" value="Sec-C motif"/>
    <property type="match status" value="1"/>
</dbReference>
<dbReference type="SUPFAM" id="SSF48452">
    <property type="entry name" value="TPR-like"/>
    <property type="match status" value="1"/>
</dbReference>
<comment type="caution">
    <text evidence="6">The sequence shown here is derived from an EMBL/GenBank/DDBJ whole genome shotgun (WGS) entry which is preliminary data.</text>
</comment>
<dbReference type="InterPro" id="IPR004027">
    <property type="entry name" value="SEC_C_motif"/>
</dbReference>
<accession>A0ABW0M0F2</accession>
<dbReference type="InterPro" id="IPR007311">
    <property type="entry name" value="ST7"/>
</dbReference>
<organism evidence="6 7">
    <name type="scientific">Cohnella suwonensis</name>
    <dbReference type="NCBI Taxonomy" id="696072"/>
    <lineage>
        <taxon>Bacteria</taxon>
        <taxon>Bacillati</taxon>
        <taxon>Bacillota</taxon>
        <taxon>Bacilli</taxon>
        <taxon>Bacillales</taxon>
        <taxon>Paenibacillaceae</taxon>
        <taxon>Cohnella</taxon>
    </lineage>
</organism>
<dbReference type="EMBL" id="JBHSMH010000101">
    <property type="protein sequence ID" value="MFC5471570.1"/>
    <property type="molecule type" value="Genomic_DNA"/>
</dbReference>
<dbReference type="Pfam" id="PF04184">
    <property type="entry name" value="ST7"/>
    <property type="match status" value="1"/>
</dbReference>